<dbReference type="Gene3D" id="3.40.50.720">
    <property type="entry name" value="NAD(P)-binding Rossmann-like Domain"/>
    <property type="match status" value="1"/>
</dbReference>
<evidence type="ECO:0000256" key="1">
    <source>
        <dbReference type="ARBA" id="ARBA00009919"/>
    </source>
</evidence>
<dbReference type="GO" id="GO:0005737">
    <property type="term" value="C:cytoplasm"/>
    <property type="evidence" value="ECO:0007669"/>
    <property type="project" value="TreeGrafter"/>
</dbReference>
<dbReference type="GO" id="GO:0016779">
    <property type="term" value="F:nucleotidyltransferase activity"/>
    <property type="evidence" value="ECO:0007669"/>
    <property type="project" value="TreeGrafter"/>
</dbReference>
<dbReference type="InterPro" id="IPR045886">
    <property type="entry name" value="ThiF/MoeB/HesA"/>
</dbReference>
<dbReference type="OrthoDB" id="7915at2157"/>
<dbReference type="InterPro" id="IPR035985">
    <property type="entry name" value="Ubiquitin-activating_enz"/>
</dbReference>
<dbReference type="RefSeq" id="WP_004031603.1">
    <property type="nucleotide sequence ID" value="NZ_AMPO01000010.1"/>
</dbReference>
<sequence length="240" mass="26064">MLTSSEIKRYVRQTMIFGEEGQEKLKNAKVFIAGAGGLGSPISVYLAVAGVGNITIADHDIVELSNLNRQILHGDADINRKKTESAEETLTNLNADIKVNIISETITEDNVYDLVGDSDLIVDAMDNFDTRHTLNKAAFKLDIPYFHGAVSGFDGQATTIIPGKTACLNCIFPQSPPKSVFPIIGLTPGLIGVVQATEVVKYITGEGELLENEILLWDGLRSEVEKVKTNKRPDCEVCGK</sequence>
<organism evidence="3 4">
    <name type="scientific">Methanobacterium formicicum (strain DSM 3637 / PP1)</name>
    <dbReference type="NCBI Taxonomy" id="1204725"/>
    <lineage>
        <taxon>Archaea</taxon>
        <taxon>Methanobacteriati</taxon>
        <taxon>Methanobacteriota</taxon>
        <taxon>Methanomada group</taxon>
        <taxon>Methanobacteria</taxon>
        <taxon>Methanobacteriales</taxon>
        <taxon>Methanobacteriaceae</taxon>
        <taxon>Methanobacterium</taxon>
    </lineage>
</organism>
<gene>
    <name evidence="3" type="ORF">A994_10709</name>
</gene>
<accession>K2QXQ9</accession>
<dbReference type="GO" id="GO:0004792">
    <property type="term" value="F:thiosulfate-cyanide sulfurtransferase activity"/>
    <property type="evidence" value="ECO:0007669"/>
    <property type="project" value="TreeGrafter"/>
</dbReference>
<dbReference type="GO" id="GO:0008641">
    <property type="term" value="F:ubiquitin-like modifier activating enzyme activity"/>
    <property type="evidence" value="ECO:0007669"/>
    <property type="project" value="InterPro"/>
</dbReference>
<reference evidence="3 4" key="1">
    <citation type="journal article" date="2012" name="J. Bacteriol.">
        <title>Draft genome sequence of Methanobacterium formicicum DSM 3637, an archaebacterium isolated from the methane producer amoeba Pelomyxa palustris.</title>
        <authorList>
            <person name="Gutierrez G."/>
        </authorList>
    </citation>
    <scope>NUCLEOTIDE SEQUENCE [LARGE SCALE GENOMIC DNA]</scope>
    <source>
        <strain evidence="4">DSM 3637 / PP1</strain>
    </source>
</reference>
<evidence type="ECO:0000313" key="4">
    <source>
        <dbReference type="Proteomes" id="UP000007360"/>
    </source>
</evidence>
<name>K2QXQ9_METFP</name>
<dbReference type="PANTHER" id="PTHR10953:SF102">
    <property type="entry name" value="ADENYLYLTRANSFERASE AND SULFURTRANSFERASE MOCS3"/>
    <property type="match status" value="1"/>
</dbReference>
<dbReference type="Pfam" id="PF00899">
    <property type="entry name" value="ThiF"/>
    <property type="match status" value="1"/>
</dbReference>
<dbReference type="FunFam" id="3.40.50.720:FF:000080">
    <property type="entry name" value="Thiazole biosynthesis adenylyltransferase ThiF"/>
    <property type="match status" value="1"/>
</dbReference>
<keyword evidence="4" id="KW-1185">Reference proteome</keyword>
<comment type="caution">
    <text evidence="3">The sequence shown here is derived from an EMBL/GenBank/DDBJ whole genome shotgun (WGS) entry which is preliminary data.</text>
</comment>
<comment type="similarity">
    <text evidence="1">Belongs to the HesA/MoeB/ThiF family.</text>
</comment>
<evidence type="ECO:0000259" key="2">
    <source>
        <dbReference type="Pfam" id="PF00899"/>
    </source>
</evidence>
<protein>
    <submittedName>
        <fullName evidence="3">UBA/THIF-type NAD/FAD binding protein</fullName>
    </submittedName>
</protein>
<proteinExistence type="inferred from homology"/>
<evidence type="ECO:0000313" key="3">
    <source>
        <dbReference type="EMBL" id="EKF85083.1"/>
    </source>
</evidence>
<dbReference type="PANTHER" id="PTHR10953">
    <property type="entry name" value="UBIQUITIN-ACTIVATING ENZYME E1"/>
    <property type="match status" value="1"/>
</dbReference>
<dbReference type="Proteomes" id="UP000007360">
    <property type="component" value="Unassembled WGS sequence"/>
</dbReference>
<dbReference type="PATRIC" id="fig|1204725.3.peg.2155"/>
<dbReference type="AlphaFoldDB" id="K2QXQ9"/>
<dbReference type="SUPFAM" id="SSF69572">
    <property type="entry name" value="Activating enzymes of the ubiquitin-like proteins"/>
    <property type="match status" value="1"/>
</dbReference>
<dbReference type="CDD" id="cd00757">
    <property type="entry name" value="ThiF_MoeB_HesA_family"/>
    <property type="match status" value="1"/>
</dbReference>
<dbReference type="InterPro" id="IPR000594">
    <property type="entry name" value="ThiF_NAD_FAD-bd"/>
</dbReference>
<dbReference type="EMBL" id="AMPO01000010">
    <property type="protein sequence ID" value="EKF85083.1"/>
    <property type="molecule type" value="Genomic_DNA"/>
</dbReference>
<feature type="domain" description="THIF-type NAD/FAD binding fold" evidence="2">
    <location>
        <begin position="10"/>
        <end position="237"/>
    </location>
</feature>